<comment type="caution">
    <text evidence="1">The sequence shown here is derived from an EMBL/GenBank/DDBJ whole genome shotgun (WGS) entry which is preliminary data.</text>
</comment>
<accession>A0A8S2RZ80</accession>
<feature type="non-terminal residue" evidence="1">
    <location>
        <position position="91"/>
    </location>
</feature>
<name>A0A8S2RZ80_9BILA</name>
<evidence type="ECO:0000313" key="1">
    <source>
        <dbReference type="EMBL" id="CAF4188899.1"/>
    </source>
</evidence>
<dbReference type="Proteomes" id="UP000676336">
    <property type="component" value="Unassembled WGS sequence"/>
</dbReference>
<dbReference type="EMBL" id="CAJOBI010016442">
    <property type="protein sequence ID" value="CAF4188899.1"/>
    <property type="molecule type" value="Genomic_DNA"/>
</dbReference>
<sequence>MHCFDECIQNLASDRSYYFLLNPVSTSLIVSNSPLPSSVPVNISSAVYENGGVTCKFSFETNSTQADNESAPITIGENYYLISAAGNLRTE</sequence>
<protein>
    <submittedName>
        <fullName evidence="1">Uncharacterized protein</fullName>
    </submittedName>
</protein>
<organism evidence="1 2">
    <name type="scientific">Rotaria magnacalcarata</name>
    <dbReference type="NCBI Taxonomy" id="392030"/>
    <lineage>
        <taxon>Eukaryota</taxon>
        <taxon>Metazoa</taxon>
        <taxon>Spiralia</taxon>
        <taxon>Gnathifera</taxon>
        <taxon>Rotifera</taxon>
        <taxon>Eurotatoria</taxon>
        <taxon>Bdelloidea</taxon>
        <taxon>Philodinida</taxon>
        <taxon>Philodinidae</taxon>
        <taxon>Rotaria</taxon>
    </lineage>
</organism>
<proteinExistence type="predicted"/>
<reference evidence="1" key="1">
    <citation type="submission" date="2021-02" db="EMBL/GenBank/DDBJ databases">
        <authorList>
            <person name="Nowell W R."/>
        </authorList>
    </citation>
    <scope>NUCLEOTIDE SEQUENCE</scope>
</reference>
<dbReference type="AlphaFoldDB" id="A0A8S2RZ80"/>
<evidence type="ECO:0000313" key="2">
    <source>
        <dbReference type="Proteomes" id="UP000676336"/>
    </source>
</evidence>
<gene>
    <name evidence="1" type="ORF">SMN809_LOCUS21365</name>
</gene>